<dbReference type="Proteomes" id="UP000186141">
    <property type="component" value="Unassembled WGS sequence"/>
</dbReference>
<dbReference type="Pfam" id="PF03938">
    <property type="entry name" value="OmpH"/>
    <property type="match status" value="1"/>
</dbReference>
<dbReference type="InterPro" id="IPR005632">
    <property type="entry name" value="Chaperone_Skp"/>
</dbReference>
<organism evidence="4 5">
    <name type="scientific">Gemmobacter megaterium</name>
    <dbReference type="NCBI Taxonomy" id="1086013"/>
    <lineage>
        <taxon>Bacteria</taxon>
        <taxon>Pseudomonadati</taxon>
        <taxon>Pseudomonadota</taxon>
        <taxon>Alphaproteobacteria</taxon>
        <taxon>Rhodobacterales</taxon>
        <taxon>Paracoccaceae</taxon>
        <taxon>Gemmobacter</taxon>
    </lineage>
</organism>
<sequence length="206" mass="22676">MRRAGIGPVLALWALSVAPMAYAQGAGDRPQDGLSPGTVQLPFVTLDDGRLFSGSRYGQALLAELEAEQKTLAAENREIEADLAQRERQLTDRRPTLAPEEFRSLANSFNSDVEDHRNAQKSKERAIYQRHDEARLRFRDVANQVLAQVMRERGALAIIAEEAIVLGFREIDITDAAIARMDELIGDGADLPRPTDPVEPPVPPAP</sequence>
<evidence type="ECO:0000313" key="4">
    <source>
        <dbReference type="EMBL" id="SIT00965.1"/>
    </source>
</evidence>
<keyword evidence="3" id="KW-0732">Signal</keyword>
<protein>
    <submittedName>
        <fullName evidence="4">Periplasmic chaperone for outer membrane proteins Skp</fullName>
    </submittedName>
</protein>
<feature type="compositionally biased region" description="Pro residues" evidence="2">
    <location>
        <begin position="194"/>
        <end position="206"/>
    </location>
</feature>
<accession>A0A1N7NRF6</accession>
<name>A0A1N7NRF6_9RHOB</name>
<feature type="signal peptide" evidence="3">
    <location>
        <begin position="1"/>
        <end position="23"/>
    </location>
</feature>
<evidence type="ECO:0000256" key="3">
    <source>
        <dbReference type="SAM" id="SignalP"/>
    </source>
</evidence>
<dbReference type="InterPro" id="IPR024930">
    <property type="entry name" value="Skp_dom_sf"/>
</dbReference>
<dbReference type="STRING" id="1086013.SAMN05421774_10488"/>
<evidence type="ECO:0000256" key="2">
    <source>
        <dbReference type="SAM" id="MobiDB-lite"/>
    </source>
</evidence>
<feature type="coiled-coil region" evidence="1">
    <location>
        <begin position="62"/>
        <end position="89"/>
    </location>
</feature>
<evidence type="ECO:0000256" key="1">
    <source>
        <dbReference type="SAM" id="Coils"/>
    </source>
</evidence>
<dbReference type="GO" id="GO:0051082">
    <property type="term" value="F:unfolded protein binding"/>
    <property type="evidence" value="ECO:0007669"/>
    <property type="project" value="InterPro"/>
</dbReference>
<proteinExistence type="predicted"/>
<feature type="chain" id="PRO_5012523653" evidence="3">
    <location>
        <begin position="24"/>
        <end position="206"/>
    </location>
</feature>
<dbReference type="SMART" id="SM00935">
    <property type="entry name" value="OmpH"/>
    <property type="match status" value="1"/>
</dbReference>
<dbReference type="EMBL" id="FTOT01000004">
    <property type="protein sequence ID" value="SIT00965.1"/>
    <property type="molecule type" value="Genomic_DNA"/>
</dbReference>
<evidence type="ECO:0000313" key="5">
    <source>
        <dbReference type="Proteomes" id="UP000186141"/>
    </source>
</evidence>
<dbReference type="SUPFAM" id="SSF111384">
    <property type="entry name" value="OmpH-like"/>
    <property type="match status" value="1"/>
</dbReference>
<dbReference type="AlphaFoldDB" id="A0A1N7NRF6"/>
<reference evidence="4 5" key="1">
    <citation type="submission" date="2017-01" db="EMBL/GenBank/DDBJ databases">
        <authorList>
            <person name="Mah S.A."/>
            <person name="Swanson W.J."/>
            <person name="Moy G.W."/>
            <person name="Vacquier V.D."/>
        </authorList>
    </citation>
    <scope>NUCLEOTIDE SEQUENCE [LARGE SCALE GENOMIC DNA]</scope>
    <source>
        <strain evidence="4 5">DSM 26375</strain>
    </source>
</reference>
<feature type="region of interest" description="Disordered" evidence="2">
    <location>
        <begin position="186"/>
        <end position="206"/>
    </location>
</feature>
<gene>
    <name evidence="4" type="ORF">SAMN05421774_10488</name>
</gene>
<keyword evidence="1" id="KW-0175">Coiled coil</keyword>
<dbReference type="Gene3D" id="3.30.910.20">
    <property type="entry name" value="Skp domain"/>
    <property type="match status" value="1"/>
</dbReference>
<keyword evidence="5" id="KW-1185">Reference proteome</keyword>